<keyword evidence="1" id="KW-0472">Membrane</keyword>
<evidence type="ECO:0000313" key="2">
    <source>
        <dbReference type="EMBL" id="CAM78264.1"/>
    </source>
</evidence>
<feature type="transmembrane region" description="Helical" evidence="1">
    <location>
        <begin position="12"/>
        <end position="30"/>
    </location>
</feature>
<feature type="transmembrane region" description="Helical" evidence="1">
    <location>
        <begin position="36"/>
        <end position="61"/>
    </location>
</feature>
<dbReference type="AlphaFoldDB" id="A0A9P1JDE7"/>
<name>A0A9P1JDE7_9PROT</name>
<keyword evidence="1" id="KW-1133">Transmembrane helix</keyword>
<proteinExistence type="predicted"/>
<accession>A0A9P1JDE7</accession>
<keyword evidence="1" id="KW-0812">Transmembrane</keyword>
<sequence>MKARSVIFTHVQYPMTIFGLPPILTILSLVGGAVAYVVLVLAGAVPIALIGAALVTVIGLVKTHRLGRTDRHIESAVLSTFKFWGFSSRRGLLTGAFPKQRSHTGGRS</sequence>
<evidence type="ECO:0000256" key="1">
    <source>
        <dbReference type="SAM" id="Phobius"/>
    </source>
</evidence>
<gene>
    <name evidence="2" type="ORF">MGR_P0035</name>
</gene>
<organism evidence="2">
    <name type="scientific">Magnetospirillum gryphiswaldense</name>
    <dbReference type="NCBI Taxonomy" id="55518"/>
    <lineage>
        <taxon>Bacteria</taxon>
        <taxon>Pseudomonadati</taxon>
        <taxon>Pseudomonadota</taxon>
        <taxon>Alphaproteobacteria</taxon>
        <taxon>Rhodospirillales</taxon>
        <taxon>Rhodospirillaceae</taxon>
        <taxon>Magnetospirillum</taxon>
    </lineage>
</organism>
<reference evidence="2" key="1">
    <citation type="journal article" date="2007" name="J. Bacteriol.">
        <title>Comparative genome analysis of four magnetotactic bacteria reveals a complex set of group-specific genes implicated in magnetosome biomineralization and function.</title>
        <authorList>
            <person name="Richter M."/>
            <person name="Kube M."/>
            <person name="Bazylinski D.A."/>
            <person name="Lombardot T."/>
            <person name="Gloeckner F.O."/>
            <person name="Reinhardt R."/>
            <person name="Schueler D."/>
        </authorList>
    </citation>
    <scope>NUCLEOTIDE SEQUENCE</scope>
    <source>
        <strain evidence="2">MSR-1</strain>
    </source>
</reference>
<protein>
    <submittedName>
        <fullName evidence="2">Membrane protein</fullName>
    </submittedName>
</protein>
<dbReference type="EMBL" id="CU459004">
    <property type="protein sequence ID" value="CAM78264.1"/>
    <property type="molecule type" value="Genomic_DNA"/>
</dbReference>